<evidence type="ECO:0000313" key="2">
    <source>
        <dbReference type="EMBL" id="KAK7051391.1"/>
    </source>
</evidence>
<dbReference type="EMBL" id="JAYKXP010000013">
    <property type="protein sequence ID" value="KAK7051391.1"/>
    <property type="molecule type" value="Genomic_DNA"/>
</dbReference>
<comment type="caution">
    <text evidence="2">The sequence shown here is derived from an EMBL/GenBank/DDBJ whole genome shotgun (WGS) entry which is preliminary data.</text>
</comment>
<dbReference type="Proteomes" id="UP001383192">
    <property type="component" value="Unassembled WGS sequence"/>
</dbReference>
<sequence length="96" mass="10918">MPEGEAEYFYEGSAEFTGEKVQSSVLELQSELRSSQVVETATRTKLDHAVEKLKNVELGGVKAKKEYEEKLHLSEGKLEKLRKECEGNEEEYNSSF</sequence>
<accession>A0AAW0DJ24</accession>
<protein>
    <submittedName>
        <fullName evidence="2">Uncharacterized protein</fullName>
    </submittedName>
</protein>
<reference evidence="2 3" key="1">
    <citation type="submission" date="2024-01" db="EMBL/GenBank/DDBJ databases">
        <title>A draft genome for a cacao thread blight-causing isolate of Paramarasmius palmivorus.</title>
        <authorList>
            <person name="Baruah I.K."/>
            <person name="Bukari Y."/>
            <person name="Amoako-Attah I."/>
            <person name="Meinhardt L.W."/>
            <person name="Bailey B.A."/>
            <person name="Cohen S.P."/>
        </authorList>
    </citation>
    <scope>NUCLEOTIDE SEQUENCE [LARGE SCALE GENOMIC DNA]</scope>
    <source>
        <strain evidence="2 3">GH-12</strain>
    </source>
</reference>
<keyword evidence="3" id="KW-1185">Reference proteome</keyword>
<name>A0AAW0DJ24_9AGAR</name>
<evidence type="ECO:0000313" key="3">
    <source>
        <dbReference type="Proteomes" id="UP001383192"/>
    </source>
</evidence>
<organism evidence="2 3">
    <name type="scientific">Paramarasmius palmivorus</name>
    <dbReference type="NCBI Taxonomy" id="297713"/>
    <lineage>
        <taxon>Eukaryota</taxon>
        <taxon>Fungi</taxon>
        <taxon>Dikarya</taxon>
        <taxon>Basidiomycota</taxon>
        <taxon>Agaricomycotina</taxon>
        <taxon>Agaricomycetes</taxon>
        <taxon>Agaricomycetidae</taxon>
        <taxon>Agaricales</taxon>
        <taxon>Marasmiineae</taxon>
        <taxon>Marasmiaceae</taxon>
        <taxon>Paramarasmius</taxon>
    </lineage>
</organism>
<keyword evidence="1" id="KW-0175">Coiled coil</keyword>
<proteinExistence type="predicted"/>
<dbReference type="AlphaFoldDB" id="A0AAW0DJ24"/>
<feature type="coiled-coil region" evidence="1">
    <location>
        <begin position="64"/>
        <end position="91"/>
    </location>
</feature>
<gene>
    <name evidence="2" type="ORF">VNI00_004891</name>
</gene>
<evidence type="ECO:0000256" key="1">
    <source>
        <dbReference type="SAM" id="Coils"/>
    </source>
</evidence>